<protein>
    <submittedName>
        <fullName evidence="1">Uncharacterized protein</fullName>
    </submittedName>
</protein>
<dbReference type="RefSeq" id="WP_116681730.1">
    <property type="nucleotide sequence ID" value="NZ_QURL01000001.1"/>
</dbReference>
<organism evidence="1 2">
    <name type="scientific">Fulvimarina endophytica</name>
    <dbReference type="NCBI Taxonomy" id="2293836"/>
    <lineage>
        <taxon>Bacteria</taxon>
        <taxon>Pseudomonadati</taxon>
        <taxon>Pseudomonadota</taxon>
        <taxon>Alphaproteobacteria</taxon>
        <taxon>Hyphomicrobiales</taxon>
        <taxon>Aurantimonadaceae</taxon>
        <taxon>Fulvimarina</taxon>
    </lineage>
</organism>
<proteinExistence type="predicted"/>
<dbReference type="EMBL" id="QURL01000001">
    <property type="protein sequence ID" value="RFC66478.1"/>
    <property type="molecule type" value="Genomic_DNA"/>
</dbReference>
<sequence>MTHHPIRDAKLNVYVREDGAAIVLIEGAGPLPFVRGASEREALAKAEEFRAKVIADHEASFIRRQKAAEKARRTRQNKSEAA</sequence>
<name>A0A371XB60_9HYPH</name>
<gene>
    <name evidence="1" type="ORF">DYI37_03280</name>
</gene>
<keyword evidence="2" id="KW-1185">Reference proteome</keyword>
<evidence type="ECO:0000313" key="1">
    <source>
        <dbReference type="EMBL" id="RFC66478.1"/>
    </source>
</evidence>
<accession>A0A371XB60</accession>
<dbReference type="Proteomes" id="UP000264310">
    <property type="component" value="Unassembled WGS sequence"/>
</dbReference>
<dbReference type="AlphaFoldDB" id="A0A371XB60"/>
<comment type="caution">
    <text evidence="1">The sequence shown here is derived from an EMBL/GenBank/DDBJ whole genome shotgun (WGS) entry which is preliminary data.</text>
</comment>
<evidence type="ECO:0000313" key="2">
    <source>
        <dbReference type="Proteomes" id="UP000264310"/>
    </source>
</evidence>
<reference evidence="1 2" key="1">
    <citation type="submission" date="2018-08" db="EMBL/GenBank/DDBJ databases">
        <title>Fulvimarina sp. 85, whole genome shotgun sequence.</title>
        <authorList>
            <person name="Tuo L."/>
        </authorList>
    </citation>
    <scope>NUCLEOTIDE SEQUENCE [LARGE SCALE GENOMIC DNA]</scope>
    <source>
        <strain evidence="1 2">85</strain>
    </source>
</reference>